<dbReference type="EMBL" id="JAPDRL010000016">
    <property type="protein sequence ID" value="KAJ9666829.1"/>
    <property type="molecule type" value="Genomic_DNA"/>
</dbReference>
<sequence length="121" mass="13213">MDSGSNKLDFPMESLTDYEPWSNDPDTSLNGQYDLYGFGDLFATQPGYQNLLFGDTIEPETEPTDPLIAGFFDPKENQLNLAAVYHGSSLPATGTIVTQDQGASWINPELVTAVDIARSFS</sequence>
<protein>
    <submittedName>
        <fullName evidence="2">Iroquois-class homeodomain protein IRX-5</fullName>
    </submittedName>
</protein>
<dbReference type="Proteomes" id="UP001172684">
    <property type="component" value="Unassembled WGS sequence"/>
</dbReference>
<proteinExistence type="predicted"/>
<feature type="region of interest" description="Disordered" evidence="1">
    <location>
        <begin position="1"/>
        <end position="24"/>
    </location>
</feature>
<keyword evidence="2" id="KW-0371">Homeobox</keyword>
<reference evidence="2" key="1">
    <citation type="submission" date="2022-10" db="EMBL/GenBank/DDBJ databases">
        <title>Culturing micro-colonial fungi from biological soil crusts in the Mojave desert and describing Neophaeococcomyces mojavensis, and introducing the new genera and species Taxawa tesnikishii.</title>
        <authorList>
            <person name="Kurbessoian T."/>
            <person name="Stajich J.E."/>
        </authorList>
    </citation>
    <scope>NUCLEOTIDE SEQUENCE</scope>
    <source>
        <strain evidence="2">TK_1</strain>
    </source>
</reference>
<accession>A0ABQ9NZX9</accession>
<keyword evidence="2" id="KW-0238">DNA-binding</keyword>
<evidence type="ECO:0000256" key="1">
    <source>
        <dbReference type="SAM" id="MobiDB-lite"/>
    </source>
</evidence>
<comment type="caution">
    <text evidence="2">The sequence shown here is derived from an EMBL/GenBank/DDBJ whole genome shotgun (WGS) entry which is preliminary data.</text>
</comment>
<gene>
    <name evidence="2" type="primary">IRX5</name>
    <name evidence="2" type="ORF">H2201_002963</name>
</gene>
<organism evidence="2 3">
    <name type="scientific">Coniosporium apollinis</name>
    <dbReference type="NCBI Taxonomy" id="61459"/>
    <lineage>
        <taxon>Eukaryota</taxon>
        <taxon>Fungi</taxon>
        <taxon>Dikarya</taxon>
        <taxon>Ascomycota</taxon>
        <taxon>Pezizomycotina</taxon>
        <taxon>Dothideomycetes</taxon>
        <taxon>Dothideomycetes incertae sedis</taxon>
        <taxon>Coniosporium</taxon>
    </lineage>
</organism>
<keyword evidence="3" id="KW-1185">Reference proteome</keyword>
<evidence type="ECO:0000313" key="2">
    <source>
        <dbReference type="EMBL" id="KAJ9666829.1"/>
    </source>
</evidence>
<evidence type="ECO:0000313" key="3">
    <source>
        <dbReference type="Proteomes" id="UP001172684"/>
    </source>
</evidence>
<name>A0ABQ9NZX9_9PEZI</name>
<dbReference type="GO" id="GO:0003677">
    <property type="term" value="F:DNA binding"/>
    <property type="evidence" value="ECO:0007669"/>
    <property type="project" value="UniProtKB-KW"/>
</dbReference>